<dbReference type="AlphaFoldDB" id="A0A2M9BR39"/>
<evidence type="ECO:0000313" key="1">
    <source>
        <dbReference type="EMBL" id="PJJ60372.1"/>
    </source>
</evidence>
<dbReference type="Proteomes" id="UP000228535">
    <property type="component" value="Unassembled WGS sequence"/>
</dbReference>
<sequence>MIIPLPFSQYLRPLRGLIGKCLVVFGIGAAHAGWGQTPGNSVCWQENVRLRQRDFTASPEAGPEPLLAATHAEVRVWSFTTAEQRVVFTVTVRFLKDKSWFDPGGQTVGNSTSVVRNPDRLLAHEQLHFDIAELTARRIRQRHATYQATRTTQPADPLQAALRQAQLREDIQCLLEDRRALDDLYDAETTHGLLPEPQQQWQLRVQRELLALQQYRSRETDCM</sequence>
<proteinExistence type="predicted"/>
<gene>
    <name evidence="1" type="ORF">CLV45_1798</name>
</gene>
<dbReference type="EMBL" id="PGFA01000001">
    <property type="protein sequence ID" value="PJJ60372.1"/>
    <property type="molecule type" value="Genomic_DNA"/>
</dbReference>
<reference evidence="1 2" key="1">
    <citation type="submission" date="2017-11" db="EMBL/GenBank/DDBJ databases">
        <title>Genomic Encyclopedia of Archaeal and Bacterial Type Strains, Phase II (KMG-II): From Individual Species to Whole Genera.</title>
        <authorList>
            <person name="Goeker M."/>
        </authorList>
    </citation>
    <scope>NUCLEOTIDE SEQUENCE [LARGE SCALE GENOMIC DNA]</scope>
    <source>
        <strain evidence="1 2">DSM 11115</strain>
    </source>
</reference>
<protein>
    <submittedName>
        <fullName evidence="1">Uncharacterized protein</fullName>
    </submittedName>
</protein>
<evidence type="ECO:0000313" key="2">
    <source>
        <dbReference type="Proteomes" id="UP000228535"/>
    </source>
</evidence>
<comment type="caution">
    <text evidence="1">The sequence shown here is derived from an EMBL/GenBank/DDBJ whole genome shotgun (WGS) entry which is preliminary data.</text>
</comment>
<dbReference type="RefSeq" id="WP_157807385.1">
    <property type="nucleotide sequence ID" value="NZ_PGFA01000001.1"/>
</dbReference>
<organism evidence="1 2">
    <name type="scientific">Hymenobacter chitinivorans DSM 11115</name>
    <dbReference type="NCBI Taxonomy" id="1121954"/>
    <lineage>
        <taxon>Bacteria</taxon>
        <taxon>Pseudomonadati</taxon>
        <taxon>Bacteroidota</taxon>
        <taxon>Cytophagia</taxon>
        <taxon>Cytophagales</taxon>
        <taxon>Hymenobacteraceae</taxon>
        <taxon>Hymenobacter</taxon>
    </lineage>
</organism>
<dbReference type="OrthoDB" id="5431540at2"/>
<accession>A0A2M9BR39</accession>
<keyword evidence="2" id="KW-1185">Reference proteome</keyword>
<name>A0A2M9BR39_9BACT</name>